<evidence type="ECO:0008006" key="3">
    <source>
        <dbReference type="Google" id="ProtNLM"/>
    </source>
</evidence>
<dbReference type="Proteomes" id="UP000295781">
    <property type="component" value="Chromosome"/>
</dbReference>
<organism evidence="1 2">
    <name type="scientific">Sorangium cellulosum</name>
    <name type="common">Polyangium cellulosum</name>
    <dbReference type="NCBI Taxonomy" id="56"/>
    <lineage>
        <taxon>Bacteria</taxon>
        <taxon>Pseudomonadati</taxon>
        <taxon>Myxococcota</taxon>
        <taxon>Polyangia</taxon>
        <taxon>Polyangiales</taxon>
        <taxon>Polyangiaceae</taxon>
        <taxon>Sorangium</taxon>
    </lineage>
</organism>
<dbReference type="NCBIfam" id="NF033448">
    <property type="entry name" value="BREX_6_BrxE"/>
    <property type="match status" value="1"/>
</dbReference>
<dbReference type="AlphaFoldDB" id="A0A4P2PZU1"/>
<accession>A0A4P2PZU1</accession>
<reference evidence="1 2" key="1">
    <citation type="submission" date="2015-09" db="EMBL/GenBank/DDBJ databases">
        <title>Sorangium comparison.</title>
        <authorList>
            <person name="Zaburannyi N."/>
            <person name="Bunk B."/>
            <person name="Overmann J."/>
            <person name="Mueller R."/>
        </authorList>
    </citation>
    <scope>NUCLEOTIDE SEQUENCE [LARGE SCALE GENOMIC DNA]</scope>
    <source>
        <strain evidence="1 2">So ceGT47</strain>
    </source>
</reference>
<dbReference type="RefSeq" id="WP_129347590.1">
    <property type="nucleotide sequence ID" value="NZ_CP012670.1"/>
</dbReference>
<dbReference type="InterPro" id="IPR058690">
    <property type="entry name" value="BrxE"/>
</dbReference>
<gene>
    <name evidence="1" type="ORF">SOCEGT47_029320</name>
</gene>
<dbReference type="EMBL" id="CP012670">
    <property type="protein sequence ID" value="AUX22429.1"/>
    <property type="molecule type" value="Genomic_DNA"/>
</dbReference>
<dbReference type="NCBIfam" id="NF033447">
    <property type="entry name" value="BrxE_fam"/>
    <property type="match status" value="1"/>
</dbReference>
<name>A0A4P2PZU1_SORCE</name>
<protein>
    <recommendedName>
        <fullName evidence="3">BREX-6 system BrxE protein</fullName>
    </recommendedName>
</protein>
<sequence length="189" mass="20189">MSLRLSPAHLDEILALQLTVAWAGEAAGEPPRLGWWRSDLVDPEAGGDLFARLLPKTAAWASLALVREAARRVDEAAREKLARGDAVSSLFHLGFAVDEQLADRLAQHRHQRRPPAEVLGPRFLVGRPWSSAAFASMLAALGKPKVQVTPAGRRLDVTAASPVEAAALLAAALVPLSTSYPLPFLEAVA</sequence>
<evidence type="ECO:0000313" key="2">
    <source>
        <dbReference type="Proteomes" id="UP000295781"/>
    </source>
</evidence>
<dbReference type="OrthoDB" id="516356at2"/>
<dbReference type="Pfam" id="PF26412">
    <property type="entry name" value="BrxE"/>
    <property type="match status" value="1"/>
</dbReference>
<proteinExistence type="predicted"/>
<evidence type="ECO:0000313" key="1">
    <source>
        <dbReference type="EMBL" id="AUX22429.1"/>
    </source>
</evidence>